<sequence length="103" mass="10690">MSGILHDRTADFVALGTLVLLYLGGFGVALWRIRAAATRGKLYWIVCVALLAGGALAIAGNLAPMPNSGAMPPGFALGVEAVLLGLALVATGCAWLMLRARRR</sequence>
<reference evidence="2 3" key="1">
    <citation type="submission" date="2007-04" db="EMBL/GenBank/DDBJ databases">
        <title>Complete genome sequence of Burkholderia multivorans ATCC 17616.</title>
        <authorList>
            <person name="Ohtsubo Y."/>
            <person name="Yamashita A."/>
            <person name="Kurokawa K."/>
            <person name="Takami H."/>
            <person name="Yuhara S."/>
            <person name="Nishiyama E."/>
            <person name="Endo R."/>
            <person name="Miyazaki R."/>
            <person name="Ono A."/>
            <person name="Yano K."/>
            <person name="Ito M."/>
            <person name="Sota M."/>
            <person name="Yuji N."/>
            <person name="Hattori M."/>
            <person name="Tsuda M."/>
        </authorList>
    </citation>
    <scope>NUCLEOTIDE SEQUENCE [LARGE SCALE GENOMIC DNA]</scope>
    <source>
        <strain evidence="3">ATCC 17616 / 249</strain>
    </source>
</reference>
<dbReference type="KEGG" id="bmu:Bmul_4431"/>
<dbReference type="KEGG" id="bmj:BMULJ_04078"/>
<dbReference type="RefSeq" id="WP_012217148.1">
    <property type="nucleotide sequence ID" value="NC_010086.1"/>
</dbReference>
<keyword evidence="1" id="KW-1133">Transmembrane helix</keyword>
<feature type="transmembrane region" description="Helical" evidence="1">
    <location>
        <begin position="12"/>
        <end position="31"/>
    </location>
</feature>
<dbReference type="HOGENOM" id="CLU_2178868_0_0_4"/>
<evidence type="ECO:0000313" key="2">
    <source>
        <dbReference type="EMBL" id="BAG45935.1"/>
    </source>
</evidence>
<gene>
    <name evidence="2" type="ordered locus">BMULJ_04078</name>
</gene>
<feature type="transmembrane region" description="Helical" evidence="1">
    <location>
        <begin position="43"/>
        <end position="63"/>
    </location>
</feature>
<evidence type="ECO:0000256" key="1">
    <source>
        <dbReference type="SAM" id="Phobius"/>
    </source>
</evidence>
<accession>A0A0H3KUJ5</accession>
<name>A0A0H3KUJ5_BURM1</name>
<evidence type="ECO:0000313" key="3">
    <source>
        <dbReference type="Proteomes" id="UP000008815"/>
    </source>
</evidence>
<organism evidence="2 3">
    <name type="scientific">Burkholderia multivorans (strain ATCC 17616 / 249)</name>
    <dbReference type="NCBI Taxonomy" id="395019"/>
    <lineage>
        <taxon>Bacteria</taxon>
        <taxon>Pseudomonadati</taxon>
        <taxon>Pseudomonadota</taxon>
        <taxon>Betaproteobacteria</taxon>
        <taxon>Burkholderiales</taxon>
        <taxon>Burkholderiaceae</taxon>
        <taxon>Burkholderia</taxon>
        <taxon>Burkholderia cepacia complex</taxon>
    </lineage>
</organism>
<keyword evidence="3" id="KW-1185">Reference proteome</keyword>
<keyword evidence="1" id="KW-0472">Membrane</keyword>
<dbReference type="AlphaFoldDB" id="A0A0H3KUJ5"/>
<dbReference type="Proteomes" id="UP000008815">
    <property type="component" value="Chromosome 2"/>
</dbReference>
<keyword evidence="1" id="KW-0812">Transmembrane</keyword>
<protein>
    <submittedName>
        <fullName evidence="2">Uncharacterized protein</fullName>
    </submittedName>
</protein>
<feature type="transmembrane region" description="Helical" evidence="1">
    <location>
        <begin position="75"/>
        <end position="98"/>
    </location>
</feature>
<dbReference type="eggNOG" id="ENOG5033NYS">
    <property type="taxonomic scope" value="Bacteria"/>
</dbReference>
<dbReference type="EMBL" id="AP009386">
    <property type="protein sequence ID" value="BAG45935.1"/>
    <property type="molecule type" value="Genomic_DNA"/>
</dbReference>
<proteinExistence type="predicted"/>